<comment type="caution">
    <text evidence="1">The sequence shown here is derived from an EMBL/GenBank/DDBJ whole genome shotgun (WGS) entry which is preliminary data.</text>
</comment>
<dbReference type="InterPro" id="IPR046164">
    <property type="entry name" value="DUF6166"/>
</dbReference>
<sequence>MMLQHRETPMASYAGDRTIDGISVLADGEPLSPYYDQLRLTEHGFEWSYEGPEPAQLAFALLYDHLHDATAAKALYESFMRRIVANFGNEWELSSADLDEAVTALRSGRTG</sequence>
<proteinExistence type="predicted"/>
<name>A0ABS3MRF6_9BRAD</name>
<reference evidence="1" key="1">
    <citation type="journal article" date="2021" name="Int. J. Syst. Evol. Microbiol.">
        <title>Bradyrhizobium septentrionale sp. nov. (sv. septentrionale) and Bradyrhizobium quebecense sp. nov. (sv. septentrionale) associated with legumes native to Canada possess rearranged symbiosis genes and numerous insertion sequences.</title>
        <authorList>
            <person name="Bromfield E.S.P."/>
            <person name="Cloutier S."/>
        </authorList>
    </citation>
    <scope>NUCLEOTIDE SEQUENCE</scope>
    <source>
        <strain evidence="1">12S5</strain>
    </source>
</reference>
<keyword evidence="2" id="KW-1185">Reference proteome</keyword>
<dbReference type="Proteomes" id="UP000692816">
    <property type="component" value="Unassembled WGS sequence"/>
</dbReference>
<gene>
    <name evidence="1" type="ORF">J4P68_33025</name>
</gene>
<evidence type="ECO:0000313" key="1">
    <source>
        <dbReference type="EMBL" id="MBO1434088.1"/>
    </source>
</evidence>
<organism evidence="1 2">
    <name type="scientific">Bradyrhizobium quebecense</name>
    <dbReference type="NCBI Taxonomy" id="2748629"/>
    <lineage>
        <taxon>Bacteria</taxon>
        <taxon>Pseudomonadati</taxon>
        <taxon>Pseudomonadota</taxon>
        <taxon>Alphaproteobacteria</taxon>
        <taxon>Hyphomicrobiales</taxon>
        <taxon>Nitrobacteraceae</taxon>
        <taxon>Bradyrhizobium</taxon>
    </lineage>
</organism>
<dbReference type="Pfam" id="PF19663">
    <property type="entry name" value="DUF6166"/>
    <property type="match status" value="1"/>
</dbReference>
<dbReference type="EMBL" id="JAGEPA010000001">
    <property type="protein sequence ID" value="MBO1434088.1"/>
    <property type="molecule type" value="Genomic_DNA"/>
</dbReference>
<protein>
    <submittedName>
        <fullName evidence="1">Uncharacterized protein</fullName>
    </submittedName>
</protein>
<evidence type="ECO:0000313" key="2">
    <source>
        <dbReference type="Proteomes" id="UP000692816"/>
    </source>
</evidence>
<accession>A0ABS3MRF6</accession>